<accession>A0A1J9RXN5</accession>
<feature type="chain" id="PRO_5013357969" evidence="4">
    <location>
        <begin position="21"/>
        <end position="662"/>
    </location>
</feature>
<feature type="transmembrane region" description="Helical" evidence="3">
    <location>
        <begin position="434"/>
        <end position="454"/>
    </location>
</feature>
<protein>
    <submittedName>
        <fullName evidence="6">Mfs monocarboxylate transporter</fullName>
    </submittedName>
</protein>
<dbReference type="OrthoDB" id="6509908at2759"/>
<feature type="transmembrane region" description="Helical" evidence="3">
    <location>
        <begin position="475"/>
        <end position="496"/>
    </location>
</feature>
<dbReference type="AlphaFoldDB" id="A0A1J9RXN5"/>
<dbReference type="InterPro" id="IPR050327">
    <property type="entry name" value="Proton-linked_MCT"/>
</dbReference>
<feature type="domain" description="Major facilitator superfamily (MFS) profile" evidence="5">
    <location>
        <begin position="273"/>
        <end position="662"/>
    </location>
</feature>
<comment type="subcellular location">
    <subcellularLocation>
        <location evidence="1">Membrane</location>
        <topology evidence="1">Multi-pass membrane protein</topology>
    </subcellularLocation>
</comment>
<feature type="transmembrane region" description="Helical" evidence="3">
    <location>
        <begin position="369"/>
        <end position="392"/>
    </location>
</feature>
<evidence type="ECO:0000313" key="7">
    <source>
        <dbReference type="Proteomes" id="UP000183809"/>
    </source>
</evidence>
<name>A0A1J9RXN5_9PEZI</name>
<keyword evidence="7" id="KW-1185">Reference proteome</keyword>
<dbReference type="CDD" id="cd17352">
    <property type="entry name" value="MFS_MCT_SLC16"/>
    <property type="match status" value="1"/>
</dbReference>
<dbReference type="SUPFAM" id="SSF63829">
    <property type="entry name" value="Calcium-dependent phosphotriesterase"/>
    <property type="match status" value="1"/>
</dbReference>
<dbReference type="PANTHER" id="PTHR11360">
    <property type="entry name" value="MONOCARBOXYLATE TRANSPORTER"/>
    <property type="match status" value="1"/>
</dbReference>
<dbReference type="InterPro" id="IPR020846">
    <property type="entry name" value="MFS_dom"/>
</dbReference>
<dbReference type="InterPro" id="IPR011701">
    <property type="entry name" value="MFS"/>
</dbReference>
<dbReference type="Pfam" id="PF07690">
    <property type="entry name" value="MFS_1"/>
    <property type="match status" value="1"/>
</dbReference>
<evidence type="ECO:0000256" key="4">
    <source>
        <dbReference type="SAM" id="SignalP"/>
    </source>
</evidence>
<dbReference type="InterPro" id="IPR011042">
    <property type="entry name" value="6-blade_b-propeller_TolB-like"/>
</dbReference>
<feature type="transmembrane region" description="Helical" evidence="3">
    <location>
        <begin position="404"/>
        <end position="422"/>
    </location>
</feature>
<dbReference type="SUPFAM" id="SSF103473">
    <property type="entry name" value="MFS general substrate transporter"/>
    <property type="match status" value="1"/>
</dbReference>
<proteinExistence type="inferred from homology"/>
<comment type="similarity">
    <text evidence="2">Belongs to the major facilitator superfamily. Monocarboxylate porter (TC 2.A.1.13) family.</text>
</comment>
<comment type="caution">
    <text evidence="6">The sequence shown here is derived from an EMBL/GenBank/DDBJ whole genome shotgun (WGS) entry which is preliminary data.</text>
</comment>
<evidence type="ECO:0000256" key="1">
    <source>
        <dbReference type="ARBA" id="ARBA00004141"/>
    </source>
</evidence>
<feature type="transmembrane region" description="Helical" evidence="3">
    <location>
        <begin position="547"/>
        <end position="565"/>
    </location>
</feature>
<organism evidence="6 7">
    <name type="scientific">Diplodia corticola</name>
    <dbReference type="NCBI Taxonomy" id="236234"/>
    <lineage>
        <taxon>Eukaryota</taxon>
        <taxon>Fungi</taxon>
        <taxon>Dikarya</taxon>
        <taxon>Ascomycota</taxon>
        <taxon>Pezizomycotina</taxon>
        <taxon>Dothideomycetes</taxon>
        <taxon>Dothideomycetes incertae sedis</taxon>
        <taxon>Botryosphaeriales</taxon>
        <taxon>Botryosphaeriaceae</taxon>
        <taxon>Diplodia</taxon>
    </lineage>
</organism>
<dbReference type="PROSITE" id="PS50850">
    <property type="entry name" value="MFS"/>
    <property type="match status" value="1"/>
</dbReference>
<evidence type="ECO:0000259" key="5">
    <source>
        <dbReference type="PROSITE" id="PS50850"/>
    </source>
</evidence>
<dbReference type="Gene3D" id="2.120.10.30">
    <property type="entry name" value="TolB, C-terminal domain"/>
    <property type="match status" value="1"/>
</dbReference>
<feature type="transmembrane region" description="Helical" evidence="3">
    <location>
        <begin position="640"/>
        <end position="660"/>
    </location>
</feature>
<dbReference type="GO" id="GO:0022857">
    <property type="term" value="F:transmembrane transporter activity"/>
    <property type="evidence" value="ECO:0007669"/>
    <property type="project" value="InterPro"/>
</dbReference>
<dbReference type="GO" id="GO:0016020">
    <property type="term" value="C:membrane"/>
    <property type="evidence" value="ECO:0007669"/>
    <property type="project" value="UniProtKB-SubCell"/>
</dbReference>
<gene>
    <name evidence="6" type="ORF">BKCO1_3300099</name>
</gene>
<keyword evidence="4" id="KW-0732">Signal</keyword>
<evidence type="ECO:0000256" key="2">
    <source>
        <dbReference type="ARBA" id="ARBA00006727"/>
    </source>
</evidence>
<keyword evidence="3" id="KW-0812">Transmembrane</keyword>
<evidence type="ECO:0000256" key="3">
    <source>
        <dbReference type="SAM" id="Phobius"/>
    </source>
</evidence>
<feature type="transmembrane region" description="Helical" evidence="3">
    <location>
        <begin position="315"/>
        <end position="338"/>
    </location>
</feature>
<keyword evidence="3" id="KW-1133">Transmembrane helix</keyword>
<feature type="transmembrane region" description="Helical" evidence="3">
    <location>
        <begin position="345"/>
        <end position="363"/>
    </location>
</feature>
<reference evidence="6 7" key="1">
    <citation type="submission" date="2016-10" db="EMBL/GenBank/DDBJ databases">
        <title>Proteomics and genomics reveal pathogen-plant mechanisms compatible with a hemibiotrophic lifestyle of Diplodia corticola.</title>
        <authorList>
            <person name="Fernandes I."/>
            <person name="De Jonge R."/>
            <person name="Van De Peer Y."/>
            <person name="Devreese B."/>
            <person name="Alves A."/>
            <person name="Esteves A.C."/>
        </authorList>
    </citation>
    <scope>NUCLEOTIDE SEQUENCE [LARGE SCALE GENOMIC DNA]</scope>
    <source>
        <strain evidence="6 7">CBS 112549</strain>
    </source>
</reference>
<dbReference type="EMBL" id="MNUE01000033">
    <property type="protein sequence ID" value="OJD33111.1"/>
    <property type="molecule type" value="Genomic_DNA"/>
</dbReference>
<dbReference type="PANTHER" id="PTHR11360:SF234">
    <property type="entry name" value="MFS-TYPE TRANSPORTER DBAD-RELATED"/>
    <property type="match status" value="1"/>
</dbReference>
<feature type="signal peptide" evidence="4">
    <location>
        <begin position="1"/>
        <end position="20"/>
    </location>
</feature>
<dbReference type="GeneID" id="31014863"/>
<dbReference type="Gene3D" id="1.20.1720.10">
    <property type="entry name" value="Multidrug resistance protein D"/>
    <property type="match status" value="1"/>
</dbReference>
<dbReference type="RefSeq" id="XP_020129371.1">
    <property type="nucleotide sequence ID" value="XM_020274602.1"/>
</dbReference>
<dbReference type="InterPro" id="IPR036259">
    <property type="entry name" value="MFS_trans_sf"/>
</dbReference>
<sequence>MMFPKALLLVGAAATQLCSAAANTLTALHQFPNGTSVENLAVRSNGAILVTLLYQAQVLEITPGDAATTTTPKLVHAFSNTTRLNGISELGPDTFAVSANHNTIYTLSLPPTGDAQVSKVVTIPAASFLNGLTTLNATAGTVLVADTTVGAIWRVDTATGAFAIALQHDSMAPPAVTNGTSTMALGVNGVRFDATNAYVYYTNTGRQLFCRVKVDPATGEAVGEYETVLQGLAGDDFAVVDGGDAAFVASSGNGGVVERVYLNGTTEVVAEGVAGATSAAFGRADGDQGVLGLLNSFGVFQTYYEDHLKDSSPSAISWIGSVQVFCLMSVSVFVGPLYDAGHCKALLVAGTFLVTLGFMMTSICKAYWQILLAQGICMGLGTCCLQIPSIAVVPKYFVKRRARAMALATVGSSLGATIYPLLFQNLQPRIGFGWTVRIMGFICFALCSFSVAVIRPRQMGPKKSFSPRRFIDPTALKERTFVIYTIAIFFSNVAYFEPIFYLQSYALAHGMRNQNLVNYLLSILNASSIPGRIVPSFVADWIGSLRCYIMISALSGASILYWISVTNTAGNVAFSVLYGFFSGGVVSLAPVVLTHITPDLGLLGTRLGMVSVLKGIGSLIGPPISGALLKATGNYLGLQLFAGLSLIVTAFFSLYLYYIIHR</sequence>
<feature type="transmembrane region" description="Helical" evidence="3">
    <location>
        <begin position="571"/>
        <end position="593"/>
    </location>
</feature>
<keyword evidence="3" id="KW-0472">Membrane</keyword>
<dbReference type="Proteomes" id="UP000183809">
    <property type="component" value="Unassembled WGS sequence"/>
</dbReference>
<evidence type="ECO:0000313" key="6">
    <source>
        <dbReference type="EMBL" id="OJD33111.1"/>
    </source>
</evidence>